<dbReference type="RefSeq" id="WP_377276145.1">
    <property type="nucleotide sequence ID" value="NZ_JBHSGL010000002.1"/>
</dbReference>
<keyword evidence="3 8" id="KW-0808">Transferase</keyword>
<protein>
    <submittedName>
        <fullName evidence="8">Methylated-DNA--[protein]-cysteine S-methyltransferase</fullName>
        <ecNumber evidence="8">2.1.1.63</ecNumber>
    </submittedName>
</protein>
<gene>
    <name evidence="8" type="ORF">ACFO5U_01775</name>
</gene>
<dbReference type="Gene3D" id="3.30.160.70">
    <property type="entry name" value="Methylated DNA-protein cysteine methyltransferase domain"/>
    <property type="match status" value="1"/>
</dbReference>
<dbReference type="SUPFAM" id="SSF46767">
    <property type="entry name" value="Methylated DNA-protein cysteine methyltransferase, C-terminal domain"/>
    <property type="match status" value="1"/>
</dbReference>
<evidence type="ECO:0000256" key="1">
    <source>
        <dbReference type="ARBA" id="ARBA00001286"/>
    </source>
</evidence>
<comment type="catalytic activity">
    <reaction evidence="1">
        <text>a 4-O-methyl-thymidine in DNA + L-cysteinyl-[protein] = a thymidine in DNA + S-methyl-L-cysteinyl-[protein]</text>
        <dbReference type="Rhea" id="RHEA:53428"/>
        <dbReference type="Rhea" id="RHEA-COMP:10131"/>
        <dbReference type="Rhea" id="RHEA-COMP:10132"/>
        <dbReference type="Rhea" id="RHEA-COMP:13555"/>
        <dbReference type="Rhea" id="RHEA-COMP:13556"/>
        <dbReference type="ChEBI" id="CHEBI:29950"/>
        <dbReference type="ChEBI" id="CHEBI:82612"/>
        <dbReference type="ChEBI" id="CHEBI:137386"/>
        <dbReference type="ChEBI" id="CHEBI:137387"/>
        <dbReference type="EC" id="2.1.1.63"/>
    </reaction>
</comment>
<evidence type="ECO:0000256" key="4">
    <source>
        <dbReference type="ARBA" id="ARBA00022763"/>
    </source>
</evidence>
<dbReference type="Proteomes" id="UP001595932">
    <property type="component" value="Unassembled WGS sequence"/>
</dbReference>
<keyword evidence="2 8" id="KW-0489">Methyltransferase</keyword>
<dbReference type="GO" id="GO:0032259">
    <property type="term" value="P:methylation"/>
    <property type="evidence" value="ECO:0007669"/>
    <property type="project" value="UniProtKB-KW"/>
</dbReference>
<dbReference type="InterPro" id="IPR036217">
    <property type="entry name" value="MethylDNA_cys_MeTrfase_DNAb"/>
</dbReference>
<evidence type="ECO:0000256" key="3">
    <source>
        <dbReference type="ARBA" id="ARBA00022679"/>
    </source>
</evidence>
<dbReference type="PANTHER" id="PTHR10815">
    <property type="entry name" value="METHYLATED-DNA--PROTEIN-CYSTEINE METHYLTRANSFERASE"/>
    <property type="match status" value="1"/>
</dbReference>
<dbReference type="GO" id="GO:0003908">
    <property type="term" value="F:methylated-DNA-[protein]-cysteine S-methyltransferase activity"/>
    <property type="evidence" value="ECO:0007669"/>
    <property type="project" value="UniProtKB-EC"/>
</dbReference>
<evidence type="ECO:0000313" key="8">
    <source>
        <dbReference type="EMBL" id="MFC4711568.1"/>
    </source>
</evidence>
<evidence type="ECO:0000256" key="6">
    <source>
        <dbReference type="ARBA" id="ARBA00049348"/>
    </source>
</evidence>
<evidence type="ECO:0000256" key="5">
    <source>
        <dbReference type="ARBA" id="ARBA00023204"/>
    </source>
</evidence>
<dbReference type="PROSITE" id="PS00374">
    <property type="entry name" value="MGMT"/>
    <property type="match status" value="1"/>
</dbReference>
<evidence type="ECO:0000313" key="9">
    <source>
        <dbReference type="Proteomes" id="UP001595932"/>
    </source>
</evidence>
<dbReference type="PANTHER" id="PTHR10815:SF12">
    <property type="entry name" value="METHYLATED-DNA--PROTEIN-CYSTEINE METHYLTRANSFERASE, INDUCIBLE"/>
    <property type="match status" value="1"/>
</dbReference>
<feature type="domain" description="Methylated-DNA-[protein]-cysteine S-methyltransferase DNA binding" evidence="7">
    <location>
        <begin position="87"/>
        <end position="166"/>
    </location>
</feature>
<sequence>MTETIHWAFGGQDDFQLALARTGRGLCYVGSPGEGLDELKRHCTKRFPGAQFSHDPQALKDYTASLENLLMGSPPSFSLPFDTVGTDFQQAIWQALQQIPHGQTISYSELAASVGKPQAVRAAGSAVGANPLLIFIPCHRVIRKSGDVSGFRGGMPLKRHLLEMEQR</sequence>
<proteinExistence type="predicted"/>
<dbReference type="Gene3D" id="1.10.10.10">
    <property type="entry name" value="Winged helix-like DNA-binding domain superfamily/Winged helix DNA-binding domain"/>
    <property type="match status" value="1"/>
</dbReference>
<evidence type="ECO:0000256" key="2">
    <source>
        <dbReference type="ARBA" id="ARBA00022603"/>
    </source>
</evidence>
<dbReference type="EMBL" id="JBHSGL010000002">
    <property type="protein sequence ID" value="MFC4711568.1"/>
    <property type="molecule type" value="Genomic_DNA"/>
</dbReference>
<keyword evidence="4" id="KW-0227">DNA damage</keyword>
<dbReference type="NCBIfam" id="TIGR00589">
    <property type="entry name" value="ogt"/>
    <property type="match status" value="1"/>
</dbReference>
<dbReference type="EC" id="2.1.1.63" evidence="8"/>
<reference evidence="9" key="1">
    <citation type="journal article" date="2019" name="Int. J. Syst. Evol. Microbiol.">
        <title>The Global Catalogue of Microorganisms (GCM) 10K type strain sequencing project: providing services to taxonomists for standard genome sequencing and annotation.</title>
        <authorList>
            <consortium name="The Broad Institute Genomics Platform"/>
            <consortium name="The Broad Institute Genome Sequencing Center for Infectious Disease"/>
            <person name="Wu L."/>
            <person name="Ma J."/>
        </authorList>
    </citation>
    <scope>NUCLEOTIDE SEQUENCE [LARGE SCALE GENOMIC DNA]</scope>
    <source>
        <strain evidence="9">CGMCC 1.12151</strain>
    </source>
</reference>
<dbReference type="InterPro" id="IPR014048">
    <property type="entry name" value="MethylDNA_cys_MeTrfase_DNA-bd"/>
</dbReference>
<keyword evidence="5" id="KW-0234">DNA repair</keyword>
<dbReference type="CDD" id="cd06445">
    <property type="entry name" value="ATase"/>
    <property type="match status" value="1"/>
</dbReference>
<accession>A0ABV9MA85</accession>
<dbReference type="InterPro" id="IPR001497">
    <property type="entry name" value="MethylDNA_cys_MeTrfase_AS"/>
</dbReference>
<comment type="caution">
    <text evidence="8">The sequence shown here is derived from an EMBL/GenBank/DDBJ whole genome shotgun (WGS) entry which is preliminary data.</text>
</comment>
<dbReference type="InterPro" id="IPR036631">
    <property type="entry name" value="MGMT_N_sf"/>
</dbReference>
<dbReference type="InterPro" id="IPR036388">
    <property type="entry name" value="WH-like_DNA-bd_sf"/>
</dbReference>
<comment type="catalytic activity">
    <reaction evidence="6">
        <text>a 6-O-methyl-2'-deoxyguanosine in DNA + L-cysteinyl-[protein] = S-methyl-L-cysteinyl-[protein] + a 2'-deoxyguanosine in DNA</text>
        <dbReference type="Rhea" id="RHEA:24000"/>
        <dbReference type="Rhea" id="RHEA-COMP:10131"/>
        <dbReference type="Rhea" id="RHEA-COMP:10132"/>
        <dbReference type="Rhea" id="RHEA-COMP:11367"/>
        <dbReference type="Rhea" id="RHEA-COMP:11368"/>
        <dbReference type="ChEBI" id="CHEBI:29950"/>
        <dbReference type="ChEBI" id="CHEBI:82612"/>
        <dbReference type="ChEBI" id="CHEBI:85445"/>
        <dbReference type="ChEBI" id="CHEBI:85448"/>
        <dbReference type="EC" id="2.1.1.63"/>
    </reaction>
</comment>
<name>A0ABV9MA85_9BACL</name>
<organism evidence="8 9">
    <name type="scientific">Planococcus dechangensis</name>
    <dbReference type="NCBI Taxonomy" id="1176255"/>
    <lineage>
        <taxon>Bacteria</taxon>
        <taxon>Bacillati</taxon>
        <taxon>Bacillota</taxon>
        <taxon>Bacilli</taxon>
        <taxon>Bacillales</taxon>
        <taxon>Caryophanaceae</taxon>
        <taxon>Planococcus</taxon>
    </lineage>
</organism>
<dbReference type="SUPFAM" id="SSF53155">
    <property type="entry name" value="Methylated DNA-protein cysteine methyltransferase domain"/>
    <property type="match status" value="1"/>
</dbReference>
<evidence type="ECO:0000259" key="7">
    <source>
        <dbReference type="Pfam" id="PF01035"/>
    </source>
</evidence>
<dbReference type="Pfam" id="PF01035">
    <property type="entry name" value="DNA_binding_1"/>
    <property type="match status" value="1"/>
</dbReference>
<keyword evidence="9" id="KW-1185">Reference proteome</keyword>